<keyword evidence="1" id="KW-0812">Transmembrane</keyword>
<dbReference type="EnsemblPlants" id="TuG1812G0600003704.01.T01">
    <property type="protein sequence ID" value="TuG1812G0600003704.01.T01"/>
    <property type="gene ID" value="TuG1812G0600003704.01"/>
</dbReference>
<sequence>MKGSSLVFMVALLCVGYLVVIGQCRLMDGRSHGDHHANSSANDPILHSSLDESRLTLKFCAERDCKTKSDKISWDQCMCCLTRPDVPCYRTRDECKANCPVCNPTC</sequence>
<accession>A0A8R7UZ45</accession>
<keyword evidence="1" id="KW-0472">Membrane</keyword>
<dbReference type="AlphaFoldDB" id="A0A8R7UZ45"/>
<evidence type="ECO:0000313" key="2">
    <source>
        <dbReference type="EnsemblPlants" id="TuG1812G0600003704.01.T01"/>
    </source>
</evidence>
<proteinExistence type="predicted"/>
<protein>
    <submittedName>
        <fullName evidence="2">Uncharacterized protein</fullName>
    </submittedName>
</protein>
<keyword evidence="3" id="KW-1185">Reference proteome</keyword>
<evidence type="ECO:0000313" key="3">
    <source>
        <dbReference type="Proteomes" id="UP000015106"/>
    </source>
</evidence>
<reference evidence="3" key="1">
    <citation type="journal article" date="2013" name="Nature">
        <title>Draft genome of the wheat A-genome progenitor Triticum urartu.</title>
        <authorList>
            <person name="Ling H.Q."/>
            <person name="Zhao S."/>
            <person name="Liu D."/>
            <person name="Wang J."/>
            <person name="Sun H."/>
            <person name="Zhang C."/>
            <person name="Fan H."/>
            <person name="Li D."/>
            <person name="Dong L."/>
            <person name="Tao Y."/>
            <person name="Gao C."/>
            <person name="Wu H."/>
            <person name="Li Y."/>
            <person name="Cui Y."/>
            <person name="Guo X."/>
            <person name="Zheng S."/>
            <person name="Wang B."/>
            <person name="Yu K."/>
            <person name="Liang Q."/>
            <person name="Yang W."/>
            <person name="Lou X."/>
            <person name="Chen J."/>
            <person name="Feng M."/>
            <person name="Jian J."/>
            <person name="Zhang X."/>
            <person name="Luo G."/>
            <person name="Jiang Y."/>
            <person name="Liu J."/>
            <person name="Wang Z."/>
            <person name="Sha Y."/>
            <person name="Zhang B."/>
            <person name="Wu H."/>
            <person name="Tang D."/>
            <person name="Shen Q."/>
            <person name="Xue P."/>
            <person name="Zou S."/>
            <person name="Wang X."/>
            <person name="Liu X."/>
            <person name="Wang F."/>
            <person name="Yang Y."/>
            <person name="An X."/>
            <person name="Dong Z."/>
            <person name="Zhang K."/>
            <person name="Zhang X."/>
            <person name="Luo M.C."/>
            <person name="Dvorak J."/>
            <person name="Tong Y."/>
            <person name="Wang J."/>
            <person name="Yang H."/>
            <person name="Li Z."/>
            <person name="Wang D."/>
            <person name="Zhang A."/>
            <person name="Wang J."/>
        </authorList>
    </citation>
    <scope>NUCLEOTIDE SEQUENCE</scope>
    <source>
        <strain evidence="3">cv. G1812</strain>
    </source>
</reference>
<feature type="transmembrane region" description="Helical" evidence="1">
    <location>
        <begin position="6"/>
        <end position="26"/>
    </location>
</feature>
<keyword evidence="1" id="KW-1133">Transmembrane helix</keyword>
<organism evidence="2 3">
    <name type="scientific">Triticum urartu</name>
    <name type="common">Red wild einkorn</name>
    <name type="synonym">Crithodium urartu</name>
    <dbReference type="NCBI Taxonomy" id="4572"/>
    <lineage>
        <taxon>Eukaryota</taxon>
        <taxon>Viridiplantae</taxon>
        <taxon>Streptophyta</taxon>
        <taxon>Embryophyta</taxon>
        <taxon>Tracheophyta</taxon>
        <taxon>Spermatophyta</taxon>
        <taxon>Magnoliopsida</taxon>
        <taxon>Liliopsida</taxon>
        <taxon>Poales</taxon>
        <taxon>Poaceae</taxon>
        <taxon>BOP clade</taxon>
        <taxon>Pooideae</taxon>
        <taxon>Triticodae</taxon>
        <taxon>Triticeae</taxon>
        <taxon>Triticinae</taxon>
        <taxon>Triticum</taxon>
    </lineage>
</organism>
<reference evidence="2" key="3">
    <citation type="submission" date="2022-06" db="UniProtKB">
        <authorList>
            <consortium name="EnsemblPlants"/>
        </authorList>
    </citation>
    <scope>IDENTIFICATION</scope>
</reference>
<dbReference type="Proteomes" id="UP000015106">
    <property type="component" value="Chromosome 6"/>
</dbReference>
<evidence type="ECO:0000256" key="1">
    <source>
        <dbReference type="SAM" id="Phobius"/>
    </source>
</evidence>
<reference evidence="2" key="2">
    <citation type="submission" date="2018-03" db="EMBL/GenBank/DDBJ databases">
        <title>The Triticum urartu genome reveals the dynamic nature of wheat genome evolution.</title>
        <authorList>
            <person name="Ling H."/>
            <person name="Ma B."/>
            <person name="Shi X."/>
            <person name="Liu H."/>
            <person name="Dong L."/>
            <person name="Sun H."/>
            <person name="Cao Y."/>
            <person name="Gao Q."/>
            <person name="Zheng S."/>
            <person name="Li Y."/>
            <person name="Yu Y."/>
            <person name="Du H."/>
            <person name="Qi M."/>
            <person name="Li Y."/>
            <person name="Yu H."/>
            <person name="Cui Y."/>
            <person name="Wang N."/>
            <person name="Chen C."/>
            <person name="Wu H."/>
            <person name="Zhao Y."/>
            <person name="Zhang J."/>
            <person name="Li Y."/>
            <person name="Zhou W."/>
            <person name="Zhang B."/>
            <person name="Hu W."/>
            <person name="Eijk M."/>
            <person name="Tang J."/>
            <person name="Witsenboer H."/>
            <person name="Zhao S."/>
            <person name="Li Z."/>
            <person name="Zhang A."/>
            <person name="Wang D."/>
            <person name="Liang C."/>
        </authorList>
    </citation>
    <scope>NUCLEOTIDE SEQUENCE [LARGE SCALE GENOMIC DNA]</scope>
    <source>
        <strain evidence="2">cv. G1812</strain>
    </source>
</reference>
<dbReference type="Gramene" id="TuG1812G0600003704.01.T01">
    <property type="protein sequence ID" value="TuG1812G0600003704.01.T01"/>
    <property type="gene ID" value="TuG1812G0600003704.01"/>
</dbReference>
<name>A0A8R7UZ45_TRIUA</name>